<dbReference type="STRING" id="71717.A0A4Y7TLP0"/>
<proteinExistence type="predicted"/>
<feature type="compositionally biased region" description="Pro residues" evidence="1">
    <location>
        <begin position="481"/>
        <end position="500"/>
    </location>
</feature>
<dbReference type="InterPro" id="IPR038765">
    <property type="entry name" value="Papain-like_cys_pep_sf"/>
</dbReference>
<dbReference type="PROSITE" id="PS51257">
    <property type="entry name" value="PROKAR_LIPOPROTEIN"/>
    <property type="match status" value="1"/>
</dbReference>
<name>A0A4Y7TLP0_COPMI</name>
<evidence type="ECO:0008006" key="4">
    <source>
        <dbReference type="Google" id="ProtNLM"/>
    </source>
</evidence>
<organism evidence="2 3">
    <name type="scientific">Coprinellus micaceus</name>
    <name type="common">Glistening ink-cap mushroom</name>
    <name type="synonym">Coprinus micaceus</name>
    <dbReference type="NCBI Taxonomy" id="71717"/>
    <lineage>
        <taxon>Eukaryota</taxon>
        <taxon>Fungi</taxon>
        <taxon>Dikarya</taxon>
        <taxon>Basidiomycota</taxon>
        <taxon>Agaricomycotina</taxon>
        <taxon>Agaricomycetes</taxon>
        <taxon>Agaricomycetidae</taxon>
        <taxon>Agaricales</taxon>
        <taxon>Agaricineae</taxon>
        <taxon>Psathyrellaceae</taxon>
        <taxon>Coprinellus</taxon>
    </lineage>
</organism>
<dbReference type="EMBL" id="QPFP01000009">
    <property type="protein sequence ID" value="TEB34429.1"/>
    <property type="molecule type" value="Genomic_DNA"/>
</dbReference>
<sequence>MAPKALSSDRAKGVSTPPLMALSCDPGNCIHLSTTIPQRGTTARPTSIQYPCQATGPSEPIRWPTGGLGLWQELLWWAENGSNHVDKPVGTLERGEERSRVQNGAREHFPPARFQSGEPMSSLPSTSHLYEWIGKGKLYRNVPDYVAEAVMAEVTLSASDLQVLLPKVTGCTIEELVEHPLPKQSATTTLFTPESRFSDAVPNTSLSDLLKRGDWTIPAAPTTEKLRGHVRQAIFDGHKSLKLWETTGDVYVPLKVLSLWQYLRTASNTQRAWKAARYWVSLISVDASLKTRVQAMFYGFLSTGHLNAMLFRIRERVSRDPQLSQAVLVSSVDVASCLMHTTSAYPEHAQMETKAIGQRLARNPNKHLLATVAYSHPNHWAAMCVDTRETHIRILWGDSLGQKQPKALAKGIKHWIKYHLPSRGYSFTTELPHGEQGDGVSCGVVTLNTLKHLLFQDPLWTNESRHQLRITEFCDVFDSTFPPPALPPPPPIPSNTPTPPSHEKDDCPPQPTLPLKRSIHPFFNSTPTGSTVTKRPREDSLTATTTSTTVKHACRDGSRPADAEGSLSEPLQLVPGVESQPESHPGDQSQPAPSNKPKKWFTAKSRSTLSKRGLNEAVENGTFRRDIDKWDKYREKLYSLDANHKVNEANPKQAHRVHHSRCGIWLTQATIYDTSKFKEHIARCAHKEPTGSAVNTCTLDAMKAVSVTKSKAQLQPPLPLERRPCPGLTPTVDARITQYFDCTQVPSAGGVGLIVLAKELFGDGVKIANLNKGQREVLDKAQLNTHRWRLDHNRKTIFALGNNTGYALARDVWIF</sequence>
<dbReference type="Proteomes" id="UP000298030">
    <property type="component" value="Unassembled WGS sequence"/>
</dbReference>
<reference evidence="2 3" key="1">
    <citation type="journal article" date="2019" name="Nat. Ecol. Evol.">
        <title>Megaphylogeny resolves global patterns of mushroom evolution.</title>
        <authorList>
            <person name="Varga T."/>
            <person name="Krizsan K."/>
            <person name="Foldi C."/>
            <person name="Dima B."/>
            <person name="Sanchez-Garcia M."/>
            <person name="Sanchez-Ramirez S."/>
            <person name="Szollosi G.J."/>
            <person name="Szarkandi J.G."/>
            <person name="Papp V."/>
            <person name="Albert L."/>
            <person name="Andreopoulos W."/>
            <person name="Angelini C."/>
            <person name="Antonin V."/>
            <person name="Barry K.W."/>
            <person name="Bougher N.L."/>
            <person name="Buchanan P."/>
            <person name="Buyck B."/>
            <person name="Bense V."/>
            <person name="Catcheside P."/>
            <person name="Chovatia M."/>
            <person name="Cooper J."/>
            <person name="Damon W."/>
            <person name="Desjardin D."/>
            <person name="Finy P."/>
            <person name="Geml J."/>
            <person name="Haridas S."/>
            <person name="Hughes K."/>
            <person name="Justo A."/>
            <person name="Karasinski D."/>
            <person name="Kautmanova I."/>
            <person name="Kiss B."/>
            <person name="Kocsube S."/>
            <person name="Kotiranta H."/>
            <person name="LaButti K.M."/>
            <person name="Lechner B.E."/>
            <person name="Liimatainen K."/>
            <person name="Lipzen A."/>
            <person name="Lukacs Z."/>
            <person name="Mihaltcheva S."/>
            <person name="Morgado L.N."/>
            <person name="Niskanen T."/>
            <person name="Noordeloos M.E."/>
            <person name="Ohm R.A."/>
            <person name="Ortiz-Santana B."/>
            <person name="Ovrebo C."/>
            <person name="Racz N."/>
            <person name="Riley R."/>
            <person name="Savchenko A."/>
            <person name="Shiryaev A."/>
            <person name="Soop K."/>
            <person name="Spirin V."/>
            <person name="Szebenyi C."/>
            <person name="Tomsovsky M."/>
            <person name="Tulloss R.E."/>
            <person name="Uehling J."/>
            <person name="Grigoriev I.V."/>
            <person name="Vagvolgyi C."/>
            <person name="Papp T."/>
            <person name="Martin F.M."/>
            <person name="Miettinen O."/>
            <person name="Hibbett D.S."/>
            <person name="Nagy L.G."/>
        </authorList>
    </citation>
    <scope>NUCLEOTIDE SEQUENCE [LARGE SCALE GENOMIC DNA]</scope>
    <source>
        <strain evidence="2 3">FP101781</strain>
    </source>
</reference>
<dbReference type="SUPFAM" id="SSF54001">
    <property type="entry name" value="Cysteine proteinases"/>
    <property type="match status" value="1"/>
</dbReference>
<comment type="caution">
    <text evidence="2">The sequence shown here is derived from an EMBL/GenBank/DDBJ whole genome shotgun (WGS) entry which is preliminary data.</text>
</comment>
<evidence type="ECO:0000256" key="1">
    <source>
        <dbReference type="SAM" id="MobiDB-lite"/>
    </source>
</evidence>
<feature type="compositionally biased region" description="Polar residues" evidence="1">
    <location>
        <begin position="523"/>
        <end position="533"/>
    </location>
</feature>
<keyword evidence="3" id="KW-1185">Reference proteome</keyword>
<dbReference type="Gene3D" id="3.40.395.10">
    <property type="entry name" value="Adenoviral Proteinase, Chain A"/>
    <property type="match status" value="1"/>
</dbReference>
<accession>A0A4Y7TLP0</accession>
<protein>
    <recommendedName>
        <fullName evidence="4">Ubiquitin-like protease family profile domain-containing protein</fullName>
    </recommendedName>
</protein>
<gene>
    <name evidence="2" type="ORF">FA13DRAFT_1707356</name>
</gene>
<dbReference type="AlphaFoldDB" id="A0A4Y7TLP0"/>
<dbReference type="OrthoDB" id="73076at2759"/>
<feature type="compositionally biased region" description="Basic and acidic residues" evidence="1">
    <location>
        <begin position="553"/>
        <end position="562"/>
    </location>
</feature>
<evidence type="ECO:0000313" key="3">
    <source>
        <dbReference type="Proteomes" id="UP000298030"/>
    </source>
</evidence>
<evidence type="ECO:0000313" key="2">
    <source>
        <dbReference type="EMBL" id="TEB34429.1"/>
    </source>
</evidence>
<feature type="region of interest" description="Disordered" evidence="1">
    <location>
        <begin position="481"/>
        <end position="607"/>
    </location>
</feature>
<feature type="compositionally biased region" description="Polar residues" evidence="1">
    <location>
        <begin position="580"/>
        <end position="593"/>
    </location>
</feature>